<proteinExistence type="predicted"/>
<evidence type="ECO:0000313" key="7">
    <source>
        <dbReference type="EMBL" id="MBP1838154.1"/>
    </source>
</evidence>
<protein>
    <submittedName>
        <fullName evidence="7">Metalloprotease</fullName>
    </submittedName>
</protein>
<comment type="subcellular location">
    <subcellularLocation>
        <location evidence="1">Membrane</location>
        <topology evidence="1">Single-pass membrane protein</topology>
    </subcellularLocation>
</comment>
<dbReference type="EMBL" id="JAGGJQ010000001">
    <property type="protein sequence ID" value="MBP1838154.1"/>
    <property type="molecule type" value="Genomic_DNA"/>
</dbReference>
<evidence type="ECO:0000256" key="1">
    <source>
        <dbReference type="ARBA" id="ARBA00004167"/>
    </source>
</evidence>
<dbReference type="GO" id="GO:0008237">
    <property type="term" value="F:metallopeptidase activity"/>
    <property type="evidence" value="ECO:0007669"/>
    <property type="project" value="UniProtKB-KW"/>
</dbReference>
<dbReference type="Proteomes" id="UP001231587">
    <property type="component" value="Unassembled WGS sequence"/>
</dbReference>
<reference evidence="7" key="1">
    <citation type="submission" date="2021-03" db="EMBL/GenBank/DDBJ databases">
        <title>Genomic Encyclopedia of Type Strains, Phase IV (KMG-IV): sequencing the most valuable type-strain genomes for metagenomic binning, comparative biology and taxonomic classification.</title>
        <authorList>
            <person name="Goeker M."/>
        </authorList>
    </citation>
    <scope>NUCLEOTIDE SEQUENCE</scope>
    <source>
        <strain evidence="7">DSM 15523</strain>
        <strain evidence="8 10">DSM 16476</strain>
    </source>
</reference>
<name>A0A9X0YJC4_9FLAO</name>
<dbReference type="GO" id="GO:0016020">
    <property type="term" value="C:membrane"/>
    <property type="evidence" value="ECO:0007669"/>
    <property type="project" value="UniProtKB-SubCell"/>
</dbReference>
<feature type="compositionally biased region" description="Polar residues" evidence="5">
    <location>
        <begin position="1"/>
        <end position="11"/>
    </location>
</feature>
<keyword evidence="3 6" id="KW-1133">Transmembrane helix</keyword>
<keyword evidence="10" id="KW-1185">Reference proteome</keyword>
<keyword evidence="4 6" id="KW-0472">Membrane</keyword>
<keyword evidence="7" id="KW-0482">Metalloprotease</keyword>
<keyword evidence="2 6" id="KW-0812">Transmembrane</keyword>
<evidence type="ECO:0000256" key="2">
    <source>
        <dbReference type="ARBA" id="ARBA00022692"/>
    </source>
</evidence>
<evidence type="ECO:0000256" key="3">
    <source>
        <dbReference type="ARBA" id="ARBA00022989"/>
    </source>
</evidence>
<gene>
    <name evidence="7" type="ORF">J2Z56_000050</name>
    <name evidence="8" type="ORF">J2Z57_000716</name>
</gene>
<sequence length="300" mass="32896">MKWQGRRQSSNVDDRRGQSGPSTGGGFGGISPMLLIPLIKMLFSKKGLIVVAIVAVLSFVTGYNPLNLVSQFLGGGQIQTESSTYQPTAEDEELAQFSKTILASTEDVWNTLLTNYREPTLVLFTGSVSSACGAASSSTGPFYCPGDEQLYLDISFFDDMERQMNAPGDFAQAYVIAHEVGHHVQKIMGITDKMQQLRGQLSATEYNKYSVRLELQADYFAGVWAHHSQEMTQMMESGDLEEALNAANAIGDDRLQKQATGRVVPDSFTHGTSAQRMRWFKKGFESGDVSQGDTFSTNPL</sequence>
<accession>A0A9X0YJC4</accession>
<dbReference type="PANTHER" id="PTHR30168:SF0">
    <property type="entry name" value="INNER MEMBRANE PROTEIN"/>
    <property type="match status" value="1"/>
</dbReference>
<evidence type="ECO:0000256" key="6">
    <source>
        <dbReference type="SAM" id="Phobius"/>
    </source>
</evidence>
<evidence type="ECO:0000313" key="9">
    <source>
        <dbReference type="Proteomes" id="UP001138672"/>
    </source>
</evidence>
<feature type="region of interest" description="Disordered" evidence="5">
    <location>
        <begin position="1"/>
        <end position="25"/>
    </location>
</feature>
<evidence type="ECO:0000313" key="8">
    <source>
        <dbReference type="EMBL" id="MDQ0334289.1"/>
    </source>
</evidence>
<evidence type="ECO:0000256" key="4">
    <source>
        <dbReference type="ARBA" id="ARBA00023136"/>
    </source>
</evidence>
<dbReference type="PANTHER" id="PTHR30168">
    <property type="entry name" value="PUTATIVE MEMBRANE PROTEIN YPFJ"/>
    <property type="match status" value="1"/>
</dbReference>
<dbReference type="OrthoDB" id="9774900at2"/>
<dbReference type="InterPro" id="IPR007343">
    <property type="entry name" value="Uncharacterised_pept_Zn_put"/>
</dbReference>
<keyword evidence="7" id="KW-0378">Hydrolase</keyword>
<dbReference type="Proteomes" id="UP001138672">
    <property type="component" value="Unassembled WGS sequence"/>
</dbReference>
<dbReference type="RefSeq" id="WP_057781243.1">
    <property type="nucleotide sequence ID" value="NZ_JAGGJQ010000001.1"/>
</dbReference>
<evidence type="ECO:0000256" key="5">
    <source>
        <dbReference type="SAM" id="MobiDB-lite"/>
    </source>
</evidence>
<organism evidence="7 9">
    <name type="scientific">Formosa algae</name>
    <dbReference type="NCBI Taxonomy" id="225843"/>
    <lineage>
        <taxon>Bacteria</taxon>
        <taxon>Pseudomonadati</taxon>
        <taxon>Bacteroidota</taxon>
        <taxon>Flavobacteriia</taxon>
        <taxon>Flavobacteriales</taxon>
        <taxon>Flavobacteriaceae</taxon>
        <taxon>Formosa</taxon>
    </lineage>
</organism>
<dbReference type="Pfam" id="PF04228">
    <property type="entry name" value="Zn_peptidase"/>
    <property type="match status" value="1"/>
</dbReference>
<evidence type="ECO:0000313" key="10">
    <source>
        <dbReference type="Proteomes" id="UP001231587"/>
    </source>
</evidence>
<keyword evidence="7" id="KW-0645">Protease</keyword>
<comment type="caution">
    <text evidence="7">The sequence shown here is derived from an EMBL/GenBank/DDBJ whole genome shotgun (WGS) entry which is preliminary data.</text>
</comment>
<dbReference type="AlphaFoldDB" id="A0A9X0YJC4"/>
<dbReference type="EMBL" id="JAUSUU010000002">
    <property type="protein sequence ID" value="MDQ0334289.1"/>
    <property type="molecule type" value="Genomic_DNA"/>
</dbReference>
<feature type="transmembrane region" description="Helical" evidence="6">
    <location>
        <begin position="47"/>
        <end position="66"/>
    </location>
</feature>